<name>A0A5C5WFG4_9BACT</name>
<dbReference type="Proteomes" id="UP000316598">
    <property type="component" value="Unassembled WGS sequence"/>
</dbReference>
<dbReference type="RefSeq" id="WP_165440800.1">
    <property type="nucleotide sequence ID" value="NZ_SJPI01000003.1"/>
</dbReference>
<evidence type="ECO:0000313" key="2">
    <source>
        <dbReference type="EMBL" id="TWT49596.1"/>
    </source>
</evidence>
<evidence type="ECO:0000313" key="3">
    <source>
        <dbReference type="Proteomes" id="UP000316598"/>
    </source>
</evidence>
<sequence length="92" mass="10135">MIGRKTRTGRKTFSSLNFSQQADRLAEPEEVISQIARLGGGSRFPTEAAPKTPTTGYGNRGMSVRSLEIKTLEIKTLEIKALEIKTLEIKAL</sequence>
<proteinExistence type="predicted"/>
<reference evidence="2 3" key="1">
    <citation type="submission" date="2019-02" db="EMBL/GenBank/DDBJ databases">
        <title>Deep-cultivation of Planctomycetes and their phenomic and genomic characterization uncovers novel biology.</title>
        <authorList>
            <person name="Wiegand S."/>
            <person name="Jogler M."/>
            <person name="Boedeker C."/>
            <person name="Pinto D."/>
            <person name="Vollmers J."/>
            <person name="Rivas-Marin E."/>
            <person name="Kohn T."/>
            <person name="Peeters S.H."/>
            <person name="Heuer A."/>
            <person name="Rast P."/>
            <person name="Oberbeckmann S."/>
            <person name="Bunk B."/>
            <person name="Jeske O."/>
            <person name="Meyerdierks A."/>
            <person name="Storesund J.E."/>
            <person name="Kallscheuer N."/>
            <person name="Luecker S."/>
            <person name="Lage O.M."/>
            <person name="Pohl T."/>
            <person name="Merkel B.J."/>
            <person name="Hornburger P."/>
            <person name="Mueller R.-W."/>
            <person name="Bruemmer F."/>
            <person name="Labrenz M."/>
            <person name="Spormann A.M."/>
            <person name="Op Den Camp H."/>
            <person name="Overmann J."/>
            <person name="Amann R."/>
            <person name="Jetten M.S.M."/>
            <person name="Mascher T."/>
            <person name="Medema M.H."/>
            <person name="Devos D.P."/>
            <person name="Kaster A.-K."/>
            <person name="Ovreas L."/>
            <person name="Rohde M."/>
            <person name="Galperin M.Y."/>
            <person name="Jogler C."/>
        </authorList>
    </citation>
    <scope>NUCLEOTIDE SEQUENCE [LARGE SCALE GENOMIC DNA]</scope>
    <source>
        <strain evidence="2 3">Pla22</strain>
    </source>
</reference>
<organism evidence="2 3">
    <name type="scientific">Rubripirellula amarantea</name>
    <dbReference type="NCBI Taxonomy" id="2527999"/>
    <lineage>
        <taxon>Bacteria</taxon>
        <taxon>Pseudomonadati</taxon>
        <taxon>Planctomycetota</taxon>
        <taxon>Planctomycetia</taxon>
        <taxon>Pirellulales</taxon>
        <taxon>Pirellulaceae</taxon>
        <taxon>Rubripirellula</taxon>
    </lineage>
</organism>
<comment type="caution">
    <text evidence="2">The sequence shown here is derived from an EMBL/GenBank/DDBJ whole genome shotgun (WGS) entry which is preliminary data.</text>
</comment>
<dbReference type="EMBL" id="SJPI01000003">
    <property type="protein sequence ID" value="TWT49596.1"/>
    <property type="molecule type" value="Genomic_DNA"/>
</dbReference>
<feature type="region of interest" description="Disordered" evidence="1">
    <location>
        <begin position="41"/>
        <end position="60"/>
    </location>
</feature>
<protein>
    <submittedName>
        <fullName evidence="2">Uncharacterized protein</fullName>
    </submittedName>
</protein>
<gene>
    <name evidence="2" type="ORF">Pla22_47930</name>
</gene>
<keyword evidence="3" id="KW-1185">Reference proteome</keyword>
<evidence type="ECO:0000256" key="1">
    <source>
        <dbReference type="SAM" id="MobiDB-lite"/>
    </source>
</evidence>
<accession>A0A5C5WFG4</accession>
<dbReference type="AlphaFoldDB" id="A0A5C5WFG4"/>